<dbReference type="PROSITE" id="PS51100">
    <property type="entry name" value="PTS_EIIB_TYPE_3"/>
    <property type="match status" value="1"/>
</dbReference>
<dbReference type="PANTHER" id="PTHR34581:SF2">
    <property type="entry name" value="PTS SYSTEM N,N'-DIACETYLCHITOBIOSE-SPECIFIC EIIB COMPONENT"/>
    <property type="match status" value="1"/>
</dbReference>
<feature type="modified residue" description="Phosphocysteine; by EIIA" evidence="7">
    <location>
        <position position="8"/>
    </location>
</feature>
<evidence type="ECO:0000256" key="5">
    <source>
        <dbReference type="ARBA" id="ARBA00022683"/>
    </source>
</evidence>
<dbReference type="STRING" id="1319815.HMPREF0202_00856"/>
<evidence type="ECO:0000256" key="1">
    <source>
        <dbReference type="ARBA" id="ARBA00022448"/>
    </source>
</evidence>
<dbReference type="RefSeq" id="WP_023050401.1">
    <property type="nucleotide sequence ID" value="NZ_CP173065.2"/>
</dbReference>
<dbReference type="Proteomes" id="UP000017081">
    <property type="component" value="Unassembled WGS sequence"/>
</dbReference>
<comment type="caution">
    <text evidence="9">The sequence shown here is derived from an EMBL/GenBank/DDBJ whole genome shotgun (WGS) entry which is preliminary data.</text>
</comment>
<evidence type="ECO:0000256" key="2">
    <source>
        <dbReference type="ARBA" id="ARBA00022553"/>
    </source>
</evidence>
<keyword evidence="3" id="KW-0762">Sugar transport</keyword>
<dbReference type="InterPro" id="IPR003501">
    <property type="entry name" value="PTS_EIIB_2/3"/>
</dbReference>
<evidence type="ECO:0000256" key="6">
    <source>
        <dbReference type="ARBA" id="ARBA00022777"/>
    </source>
</evidence>
<accession>U7VBZ0</accession>
<dbReference type="GO" id="GO:0016301">
    <property type="term" value="F:kinase activity"/>
    <property type="evidence" value="ECO:0007669"/>
    <property type="project" value="UniProtKB-KW"/>
</dbReference>
<reference evidence="9 10" key="1">
    <citation type="submission" date="2013-08" db="EMBL/GenBank/DDBJ databases">
        <authorList>
            <person name="Weinstock G."/>
            <person name="Sodergren E."/>
            <person name="Wylie T."/>
            <person name="Fulton L."/>
            <person name="Fulton R."/>
            <person name="Fronick C."/>
            <person name="O'Laughlin M."/>
            <person name="Godfrey J."/>
            <person name="Miner T."/>
            <person name="Herter B."/>
            <person name="Appelbaum E."/>
            <person name="Cordes M."/>
            <person name="Lek S."/>
            <person name="Wollam A."/>
            <person name="Pepin K.H."/>
            <person name="Palsikar V.B."/>
            <person name="Mitreva M."/>
            <person name="Wilson R.K."/>
        </authorList>
    </citation>
    <scope>NUCLEOTIDE SEQUENCE [LARGE SCALE GENOMIC DNA]</scope>
    <source>
        <strain evidence="9 10">ATCC BAA-474</strain>
    </source>
</reference>
<dbReference type="EMBL" id="AXZF01000031">
    <property type="protein sequence ID" value="ERT69222.1"/>
    <property type="molecule type" value="Genomic_DNA"/>
</dbReference>
<dbReference type="PATRIC" id="fig|1319815.3.peg.823"/>
<dbReference type="CDD" id="cd05564">
    <property type="entry name" value="PTS_IIB_chitobiose_lichenan"/>
    <property type="match status" value="1"/>
</dbReference>
<evidence type="ECO:0000259" key="8">
    <source>
        <dbReference type="PROSITE" id="PS51100"/>
    </source>
</evidence>
<keyword evidence="6" id="KW-0418">Kinase</keyword>
<evidence type="ECO:0000256" key="7">
    <source>
        <dbReference type="PROSITE-ProRule" id="PRU00423"/>
    </source>
</evidence>
<dbReference type="GO" id="GO:0009401">
    <property type="term" value="P:phosphoenolpyruvate-dependent sugar phosphotransferase system"/>
    <property type="evidence" value="ECO:0007669"/>
    <property type="project" value="UniProtKB-KW"/>
</dbReference>
<dbReference type="AlphaFoldDB" id="U7VBZ0"/>
<dbReference type="GO" id="GO:0008982">
    <property type="term" value="F:protein-N(PI)-phosphohistidine-sugar phosphotransferase activity"/>
    <property type="evidence" value="ECO:0007669"/>
    <property type="project" value="InterPro"/>
</dbReference>
<evidence type="ECO:0000256" key="3">
    <source>
        <dbReference type="ARBA" id="ARBA00022597"/>
    </source>
</evidence>
<keyword evidence="4" id="KW-0808">Transferase</keyword>
<proteinExistence type="predicted"/>
<keyword evidence="2" id="KW-0597">Phosphoprotein</keyword>
<keyword evidence="1" id="KW-0813">Transport</keyword>
<dbReference type="InterPro" id="IPR013012">
    <property type="entry name" value="PTS_EIIB_3"/>
</dbReference>
<dbReference type="SUPFAM" id="SSF52794">
    <property type="entry name" value="PTS system IIB component-like"/>
    <property type="match status" value="1"/>
</dbReference>
<organism evidence="9 10">
    <name type="scientific">Cetobacterium somerae ATCC BAA-474</name>
    <dbReference type="NCBI Taxonomy" id="1319815"/>
    <lineage>
        <taxon>Bacteria</taxon>
        <taxon>Fusobacteriati</taxon>
        <taxon>Fusobacteriota</taxon>
        <taxon>Fusobacteriia</taxon>
        <taxon>Fusobacteriales</taxon>
        <taxon>Fusobacteriaceae</taxon>
        <taxon>Cetobacterium</taxon>
    </lineage>
</organism>
<keyword evidence="5" id="KW-0598">Phosphotransferase system</keyword>
<sequence>MKKILLLCSAGMSTSIVVKKMLESAEKRGIPVEIKAVGLEMFQENLDKYDTFLLGPQVKFRKDELNKIAQGVGKKVEVINMMDYGMMKGDKILDFALSLIEE</sequence>
<keyword evidence="10" id="KW-1185">Reference proteome</keyword>
<dbReference type="eggNOG" id="COG1440">
    <property type="taxonomic scope" value="Bacteria"/>
</dbReference>
<gene>
    <name evidence="9" type="ORF">HMPREF0202_00856</name>
</gene>
<protein>
    <recommendedName>
        <fullName evidence="8">PTS EIIB type-3 domain-containing protein</fullName>
    </recommendedName>
</protein>
<feature type="domain" description="PTS EIIB type-3" evidence="8">
    <location>
        <begin position="1"/>
        <end position="102"/>
    </location>
</feature>
<name>U7VBZ0_9FUSO</name>
<dbReference type="Pfam" id="PF02302">
    <property type="entry name" value="PTS_IIB"/>
    <property type="match status" value="1"/>
</dbReference>
<dbReference type="HOGENOM" id="CLU_147323_2_1_0"/>
<dbReference type="Gene3D" id="3.40.50.2300">
    <property type="match status" value="1"/>
</dbReference>
<dbReference type="InterPro" id="IPR036095">
    <property type="entry name" value="PTS_EIIB-like_sf"/>
</dbReference>
<dbReference type="InterPro" id="IPR051819">
    <property type="entry name" value="PTS_sugar-specific_EIIB"/>
</dbReference>
<dbReference type="PANTHER" id="PTHR34581">
    <property type="entry name" value="PTS SYSTEM N,N'-DIACETYLCHITOBIOSE-SPECIFIC EIIB COMPONENT"/>
    <property type="match status" value="1"/>
</dbReference>
<evidence type="ECO:0000313" key="9">
    <source>
        <dbReference type="EMBL" id="ERT69222.1"/>
    </source>
</evidence>
<evidence type="ECO:0000256" key="4">
    <source>
        <dbReference type="ARBA" id="ARBA00022679"/>
    </source>
</evidence>
<evidence type="ECO:0000313" key="10">
    <source>
        <dbReference type="Proteomes" id="UP000017081"/>
    </source>
</evidence>